<reference evidence="2 3" key="1">
    <citation type="submission" date="2014-04" db="EMBL/GenBank/DDBJ databases">
        <authorList>
            <consortium name="DOE Joint Genome Institute"/>
            <person name="Kuo A."/>
            <person name="Gay G."/>
            <person name="Dore J."/>
            <person name="Kohler A."/>
            <person name="Nagy L.G."/>
            <person name="Floudas D."/>
            <person name="Copeland A."/>
            <person name="Barry K.W."/>
            <person name="Cichocki N."/>
            <person name="Veneault-Fourrey C."/>
            <person name="LaButti K."/>
            <person name="Lindquist E.A."/>
            <person name="Lipzen A."/>
            <person name="Lundell T."/>
            <person name="Morin E."/>
            <person name="Murat C."/>
            <person name="Sun H."/>
            <person name="Tunlid A."/>
            <person name="Henrissat B."/>
            <person name="Grigoriev I.V."/>
            <person name="Hibbett D.S."/>
            <person name="Martin F."/>
            <person name="Nordberg H.P."/>
            <person name="Cantor M.N."/>
            <person name="Hua S.X."/>
        </authorList>
    </citation>
    <scope>NUCLEOTIDE SEQUENCE [LARGE SCALE GENOMIC DNA]</scope>
    <source>
        <strain evidence="3">h7</strain>
    </source>
</reference>
<keyword evidence="1" id="KW-0732">Signal</keyword>
<evidence type="ECO:0000313" key="2">
    <source>
        <dbReference type="EMBL" id="KIM36453.1"/>
    </source>
</evidence>
<dbReference type="AlphaFoldDB" id="A0A0C2XES5"/>
<evidence type="ECO:0000313" key="3">
    <source>
        <dbReference type="Proteomes" id="UP000053424"/>
    </source>
</evidence>
<accession>A0A0C2XES5</accession>
<proteinExistence type="predicted"/>
<dbReference type="Proteomes" id="UP000053424">
    <property type="component" value="Unassembled WGS sequence"/>
</dbReference>
<reference evidence="3" key="2">
    <citation type="submission" date="2015-01" db="EMBL/GenBank/DDBJ databases">
        <title>Evolutionary Origins and Diversification of the Mycorrhizal Mutualists.</title>
        <authorList>
            <consortium name="DOE Joint Genome Institute"/>
            <consortium name="Mycorrhizal Genomics Consortium"/>
            <person name="Kohler A."/>
            <person name="Kuo A."/>
            <person name="Nagy L.G."/>
            <person name="Floudas D."/>
            <person name="Copeland A."/>
            <person name="Barry K.W."/>
            <person name="Cichocki N."/>
            <person name="Veneault-Fourrey C."/>
            <person name="LaButti K."/>
            <person name="Lindquist E.A."/>
            <person name="Lipzen A."/>
            <person name="Lundell T."/>
            <person name="Morin E."/>
            <person name="Murat C."/>
            <person name="Riley R."/>
            <person name="Ohm R."/>
            <person name="Sun H."/>
            <person name="Tunlid A."/>
            <person name="Henrissat B."/>
            <person name="Grigoriev I.V."/>
            <person name="Hibbett D.S."/>
            <person name="Martin F."/>
        </authorList>
    </citation>
    <scope>NUCLEOTIDE SEQUENCE [LARGE SCALE GENOMIC DNA]</scope>
    <source>
        <strain evidence="3">h7</strain>
    </source>
</reference>
<evidence type="ECO:0000256" key="1">
    <source>
        <dbReference type="SAM" id="SignalP"/>
    </source>
</evidence>
<dbReference type="OrthoDB" id="3044801at2759"/>
<protein>
    <submittedName>
        <fullName evidence="2">Uncharacterized protein</fullName>
    </submittedName>
</protein>
<dbReference type="HOGENOM" id="CLU_2197304_0_0_1"/>
<gene>
    <name evidence="2" type="ORF">M413DRAFT_31682</name>
</gene>
<keyword evidence="3" id="KW-1185">Reference proteome</keyword>
<dbReference type="EMBL" id="KN831805">
    <property type="protein sequence ID" value="KIM36453.1"/>
    <property type="molecule type" value="Genomic_DNA"/>
</dbReference>
<feature type="signal peptide" evidence="1">
    <location>
        <begin position="1"/>
        <end position="21"/>
    </location>
</feature>
<name>A0A0C2XES5_HEBCY</name>
<feature type="chain" id="PRO_5002158939" evidence="1">
    <location>
        <begin position="22"/>
        <end position="99"/>
    </location>
</feature>
<sequence length="99" mass="9588">MQFKVAFIATALFASASLVKSATIVGFFGADCTGGQTPSAIGTGGICLTLGANSVRSISYSGVGSSINFYTSGGPHDNCSNGASLTRGPGSGCATAPSG</sequence>
<organism evidence="2 3">
    <name type="scientific">Hebeloma cylindrosporum</name>
    <dbReference type="NCBI Taxonomy" id="76867"/>
    <lineage>
        <taxon>Eukaryota</taxon>
        <taxon>Fungi</taxon>
        <taxon>Dikarya</taxon>
        <taxon>Basidiomycota</taxon>
        <taxon>Agaricomycotina</taxon>
        <taxon>Agaricomycetes</taxon>
        <taxon>Agaricomycetidae</taxon>
        <taxon>Agaricales</taxon>
        <taxon>Agaricineae</taxon>
        <taxon>Hymenogastraceae</taxon>
        <taxon>Hebeloma</taxon>
    </lineage>
</organism>